<keyword evidence="7 13" id="KW-0255">Endonuclease</keyword>
<comment type="similarity">
    <text evidence="2 11">Belongs to the HsdR family.</text>
</comment>
<evidence type="ECO:0000256" key="7">
    <source>
        <dbReference type="ARBA" id="ARBA00022759"/>
    </source>
</evidence>
<dbReference type="REBASE" id="382968">
    <property type="entry name" value="Jar9157IP"/>
</dbReference>
<keyword evidence="10 11" id="KW-0238">DNA-binding</keyword>
<keyword evidence="9 11" id="KW-0067">ATP-binding</keyword>
<evidence type="ECO:0000256" key="1">
    <source>
        <dbReference type="ARBA" id="ARBA00000851"/>
    </source>
</evidence>
<comment type="function">
    <text evidence="11">Subunit R is required for both nuclease and ATPase activities, but not for modification.</text>
</comment>
<dbReference type="Proteomes" id="UP000501451">
    <property type="component" value="Chromosome"/>
</dbReference>
<dbReference type="SUPFAM" id="SSF52540">
    <property type="entry name" value="P-loop containing nucleoside triphosphate hydrolases"/>
    <property type="match status" value="1"/>
</dbReference>
<dbReference type="PANTHER" id="PTHR30195:SF16">
    <property type="entry name" value="TYPE I RESTRICTION ENZYME ENDONUCLEASE SUBUNIT"/>
    <property type="match status" value="1"/>
</dbReference>
<organism evidence="13 14">
    <name type="scientific">Jeotgalibaca arthritidis</name>
    <dbReference type="NCBI Taxonomy" id="1868794"/>
    <lineage>
        <taxon>Bacteria</taxon>
        <taxon>Bacillati</taxon>
        <taxon>Bacillota</taxon>
        <taxon>Bacilli</taxon>
        <taxon>Lactobacillales</taxon>
        <taxon>Carnobacteriaceae</taxon>
        <taxon>Jeotgalibaca</taxon>
    </lineage>
</organism>
<evidence type="ECO:0000259" key="12">
    <source>
        <dbReference type="PROSITE" id="PS51192"/>
    </source>
</evidence>
<evidence type="ECO:0000256" key="6">
    <source>
        <dbReference type="ARBA" id="ARBA00022747"/>
    </source>
</evidence>
<dbReference type="GO" id="GO:0009307">
    <property type="term" value="P:DNA restriction-modification system"/>
    <property type="evidence" value="ECO:0007669"/>
    <property type="project" value="UniProtKB-KW"/>
</dbReference>
<feature type="domain" description="Helicase ATP-binding" evidence="12">
    <location>
        <begin position="260"/>
        <end position="441"/>
    </location>
</feature>
<name>A0A6G7K7J0_9LACT</name>
<dbReference type="Pfam" id="PF18766">
    <property type="entry name" value="SWI2_SNF2"/>
    <property type="match status" value="1"/>
</dbReference>
<comment type="subunit">
    <text evidence="3 11">The type I restriction/modification system is composed of three polypeptides R, M and S.</text>
</comment>
<evidence type="ECO:0000256" key="4">
    <source>
        <dbReference type="ARBA" id="ARBA00022722"/>
    </source>
</evidence>
<evidence type="ECO:0000256" key="2">
    <source>
        <dbReference type="ARBA" id="ARBA00008598"/>
    </source>
</evidence>
<proteinExistence type="inferred from homology"/>
<dbReference type="InterPro" id="IPR051268">
    <property type="entry name" value="Type-I_R_enzyme_R_subunit"/>
</dbReference>
<dbReference type="KEGG" id="jar:G7057_01120"/>
<dbReference type="PANTHER" id="PTHR30195">
    <property type="entry name" value="TYPE I SITE-SPECIFIC DEOXYRIBONUCLEASE PROTEIN SUBUNIT M AND R"/>
    <property type="match status" value="1"/>
</dbReference>
<dbReference type="CDD" id="cd22332">
    <property type="entry name" value="HsdR_N"/>
    <property type="match status" value="1"/>
</dbReference>
<dbReference type="EMBL" id="CP049740">
    <property type="protein sequence ID" value="QII81207.1"/>
    <property type="molecule type" value="Genomic_DNA"/>
</dbReference>
<dbReference type="InterPro" id="IPR055180">
    <property type="entry name" value="HsdR_RecA-like_helicase_dom_2"/>
</dbReference>
<dbReference type="RefSeq" id="WP_166160647.1">
    <property type="nucleotide sequence ID" value="NZ_CP049740.1"/>
</dbReference>
<accession>A0A6G7K7J0</accession>
<dbReference type="Gene3D" id="3.90.1570.50">
    <property type="match status" value="1"/>
</dbReference>
<evidence type="ECO:0000313" key="13">
    <source>
        <dbReference type="EMBL" id="QII81207.1"/>
    </source>
</evidence>
<dbReference type="GO" id="GO:0009035">
    <property type="term" value="F:type I site-specific deoxyribonuclease activity"/>
    <property type="evidence" value="ECO:0007669"/>
    <property type="project" value="UniProtKB-EC"/>
</dbReference>
<dbReference type="PROSITE" id="PS51192">
    <property type="entry name" value="HELICASE_ATP_BIND_1"/>
    <property type="match status" value="1"/>
</dbReference>
<dbReference type="InterPro" id="IPR004473">
    <property type="entry name" value="Restrct_endonuc_typeI_HsdR"/>
</dbReference>
<dbReference type="InterPro" id="IPR014001">
    <property type="entry name" value="Helicase_ATP-bd"/>
</dbReference>
<dbReference type="NCBIfam" id="TIGR00348">
    <property type="entry name" value="hsdR"/>
    <property type="match status" value="1"/>
</dbReference>
<keyword evidence="5 11" id="KW-0547">Nucleotide-binding</keyword>
<dbReference type="GO" id="GO:0005524">
    <property type="term" value="F:ATP binding"/>
    <property type="evidence" value="ECO:0007669"/>
    <property type="project" value="UniProtKB-KW"/>
</dbReference>
<protein>
    <recommendedName>
        <fullName evidence="11">Type I restriction enzyme endonuclease subunit</fullName>
        <shortName evidence="11">R protein</shortName>
        <ecNumber evidence="11">3.1.21.3</ecNumber>
    </recommendedName>
    <alternativeName>
        <fullName evidence="11">Type-1 restriction enzyme R protein</fullName>
    </alternativeName>
</protein>
<keyword evidence="6 11" id="KW-0680">Restriction system</keyword>
<dbReference type="SMART" id="SM00487">
    <property type="entry name" value="DEXDc"/>
    <property type="match status" value="1"/>
</dbReference>
<keyword evidence="4" id="KW-0540">Nuclease</keyword>
<dbReference type="Gene3D" id="3.40.50.300">
    <property type="entry name" value="P-loop containing nucleotide triphosphate hydrolases"/>
    <property type="match status" value="2"/>
</dbReference>
<dbReference type="CDD" id="cd18800">
    <property type="entry name" value="SF2_C_EcoR124I-like"/>
    <property type="match status" value="1"/>
</dbReference>
<dbReference type="Pfam" id="PF12008">
    <property type="entry name" value="EcoR124_C"/>
    <property type="match status" value="1"/>
</dbReference>
<keyword evidence="8 11" id="KW-0378">Hydrolase</keyword>
<dbReference type="InterPro" id="IPR027417">
    <property type="entry name" value="P-loop_NTPase"/>
</dbReference>
<dbReference type="Pfam" id="PF04313">
    <property type="entry name" value="HSDR_N"/>
    <property type="match status" value="1"/>
</dbReference>
<evidence type="ECO:0000256" key="11">
    <source>
        <dbReference type="RuleBase" id="RU364115"/>
    </source>
</evidence>
<evidence type="ECO:0000256" key="3">
    <source>
        <dbReference type="ARBA" id="ARBA00011296"/>
    </source>
</evidence>
<dbReference type="AlphaFoldDB" id="A0A6G7K7J0"/>
<sequence length="1008" mass="117800">MKSEKQIELEFIQKLQDLKYTYREDIRDKSSLEVNFRRHFERLNRVKLSDSEFARLKDSIITADVFAAAKTLREINTFKRDDDTPLQYTLVNIKDWCKNEFEIINQLRINTDNSNHRYDVIILINGIPVVQVELKTLHITPKKAMEQIVDYKNDQGNGYSNSLLCFMQLFIVSNETKTYYFANNHKEHFCFNADERFLPIYEFADKDNRKITNLYEFADRFLQKCTLGQLISRYMVLVVSEQKMMIMRPYQIYAVKEIMNCIDQNRGNGYIWHTTGSGKTLTSFKASTLLKDNPEIEKCLFVVDRKDLDRQTRLEFNKFQEGCVEENTNTESLVRRLTSDDYKDKVIVTTIQKLGLALDDNSKRNRDKKKRGVLTFKERLEKLSGKRMAIIFDECHRSQFGDNHDAIKTFFPKAQLFGFTGTPIFEANSTFKQVDGTVGSYRTTKDVFQQELHSYTITNAIDDGNVLRFHIDYFKPEDQKIAAKISSKEYKQAVVEAILSKHDAATYNRRYNAIFATASINDAIEYFGLFKELQEERKKNEDDFIPLNIACVFSPPAEGNKDVKQLQEDLVQEKTDNEHEPDKKKEALKDIIDDYSIKYNTTHSINEFDLYYQDVQKRIKDQQYTNADYPHKNKIDIIIVVDMLLTGFDSKYLNTLYVDKNLKQHGLIQAFSRTNRVLNPTKPYGNIIDFRGHENEVNDAITLFSGKENSEKVKEIWLVDPAPTVVKKLDKAISELGKFMESQGLECKPEEVSNLKGDIARARFIEKFKEVQRFKTQLDQYTDIKEEQTEKIKELMPEDTLRAFRGAYIETALRLKEQQVKNIMDKSPELKEIDFEFVLFSSAIIDYDYIMSLISKYTQSDVPKKEKMTKKELIDLIASTSNLMEERRDIEEYIEELDKYIKTFEGGKGLDEIEIREGYQKFKAQKSSKELEEVANKHGIELKYLEFFVDGIMGRMIFDGEKLNDLLEPLGLGWRERTKKELELMDDLIPLLKKIANGREIVGLKAYE</sequence>
<evidence type="ECO:0000256" key="10">
    <source>
        <dbReference type="ARBA" id="ARBA00023125"/>
    </source>
</evidence>
<reference evidence="13 14" key="1">
    <citation type="journal article" date="2017" name="Int. J. Syst. Evol. Microbiol.">
        <title>Jeotgalibaca porci sp. nov. and Jeotgalibaca arthritidis sp. nov., isolated from pigs, and emended description of the genus Jeotgalibaca.</title>
        <authorList>
            <person name="Zamora L."/>
            <person name="Perez-Sancho M."/>
            <person name="Dominguez L."/>
            <person name="Fernandez-Garayzabal J.F."/>
            <person name="Vela A.I."/>
        </authorList>
    </citation>
    <scope>NUCLEOTIDE SEQUENCE [LARGE SCALE GENOMIC DNA]</scope>
    <source>
        <strain evidence="13 14">CECT 9157</strain>
    </source>
</reference>
<dbReference type="InterPro" id="IPR007409">
    <property type="entry name" value="Restrct_endonuc_type1_HsdR_N"/>
</dbReference>
<dbReference type="Pfam" id="PF22679">
    <property type="entry name" value="T1R_D3-like"/>
    <property type="match status" value="1"/>
</dbReference>
<comment type="catalytic activity">
    <reaction evidence="1 11">
        <text>Endonucleolytic cleavage of DNA to give random double-stranded fragments with terminal 5'-phosphates, ATP is simultaneously hydrolyzed.</text>
        <dbReference type="EC" id="3.1.21.3"/>
    </reaction>
</comment>
<evidence type="ECO:0000256" key="8">
    <source>
        <dbReference type="ARBA" id="ARBA00022801"/>
    </source>
</evidence>
<gene>
    <name evidence="13" type="ORF">G7057_01120</name>
</gene>
<dbReference type="EC" id="3.1.21.3" evidence="11"/>
<dbReference type="InterPro" id="IPR040980">
    <property type="entry name" value="SWI2_SNF2"/>
</dbReference>
<evidence type="ECO:0000313" key="14">
    <source>
        <dbReference type="Proteomes" id="UP000501451"/>
    </source>
</evidence>
<dbReference type="InterPro" id="IPR022625">
    <property type="entry name" value="TypeI_RM_Rsu_C"/>
</dbReference>
<dbReference type="GO" id="GO:0003677">
    <property type="term" value="F:DNA binding"/>
    <property type="evidence" value="ECO:0007669"/>
    <property type="project" value="UniProtKB-KW"/>
</dbReference>
<keyword evidence="14" id="KW-1185">Reference proteome</keyword>
<evidence type="ECO:0000256" key="5">
    <source>
        <dbReference type="ARBA" id="ARBA00022741"/>
    </source>
</evidence>
<evidence type="ECO:0000256" key="9">
    <source>
        <dbReference type="ARBA" id="ARBA00022840"/>
    </source>
</evidence>